<dbReference type="HAMAP" id="MF_00197">
    <property type="entry name" value="DAP_epimerase"/>
    <property type="match status" value="1"/>
</dbReference>
<gene>
    <name evidence="3" type="primary">dapF</name>
    <name evidence="5" type="ORF">E6K72_06950</name>
</gene>
<feature type="binding site" evidence="3">
    <location>
        <position position="65"/>
    </location>
    <ligand>
        <name>substrate</name>
    </ligand>
</feature>
<dbReference type="Pfam" id="PF01678">
    <property type="entry name" value="DAP_epimerase"/>
    <property type="match status" value="2"/>
</dbReference>
<feature type="active site" description="Proton donor" evidence="3">
    <location>
        <position position="74"/>
    </location>
</feature>
<comment type="catalytic activity">
    <reaction evidence="3">
        <text>(2S,6S)-2,6-diaminopimelate = meso-2,6-diaminopimelate</text>
        <dbReference type="Rhea" id="RHEA:15393"/>
        <dbReference type="ChEBI" id="CHEBI:57609"/>
        <dbReference type="ChEBI" id="CHEBI:57791"/>
        <dbReference type="EC" id="5.1.1.7"/>
    </reaction>
</comment>
<evidence type="ECO:0000313" key="5">
    <source>
        <dbReference type="EMBL" id="TMQ55073.1"/>
    </source>
</evidence>
<sequence length="278" mass="29716">MKVPFLKMHGAGNDFVVFDHRAPFLPEPLEPLVARMCDRRRGVGADGVLLLERDPEFDFAMRYFNSDGRPAEYCGNGARCLALLALDLGLGSGGEVRFRTAAGPQRARRDPGRRGIRLAFGRDVETGEPLRLEAAGRAFPGRLIRPGVPHFVTAVERVEWVPVAEWGAALRHHPRLGAEGANVDFVAPLSPGRLAMRTYERGVEAETLACGSGAIASALWSAAEGGSSPVHVLTAGGDELEVEFRANEDGYQGVFLSGPAEVSFAGHLNLPVPAPAGT</sequence>
<comment type="similarity">
    <text evidence="1 3">Belongs to the diaminopimelate epimerase family.</text>
</comment>
<dbReference type="GO" id="GO:0009089">
    <property type="term" value="P:lysine biosynthetic process via diaminopimelate"/>
    <property type="evidence" value="ECO:0007669"/>
    <property type="project" value="UniProtKB-UniRule"/>
</dbReference>
<evidence type="ECO:0000256" key="1">
    <source>
        <dbReference type="ARBA" id="ARBA00010219"/>
    </source>
</evidence>
<dbReference type="PANTHER" id="PTHR31689:SF0">
    <property type="entry name" value="DIAMINOPIMELATE EPIMERASE"/>
    <property type="match status" value="1"/>
</dbReference>
<feature type="binding site" evidence="3">
    <location>
        <begin position="200"/>
        <end position="201"/>
    </location>
    <ligand>
        <name>substrate</name>
    </ligand>
</feature>
<feature type="site" description="Could be important to modulate the pK values of the two catalytic cysteine residues" evidence="3">
    <location>
        <position position="150"/>
    </location>
</feature>
<dbReference type="EC" id="5.1.1.7" evidence="3 4"/>
<dbReference type="SUPFAM" id="SSF54506">
    <property type="entry name" value="Diaminopimelate epimerase-like"/>
    <property type="match status" value="2"/>
</dbReference>
<accession>A0A538SUK1</accession>
<dbReference type="AlphaFoldDB" id="A0A538SUK1"/>
<evidence type="ECO:0000256" key="4">
    <source>
        <dbReference type="NCBIfam" id="TIGR00652"/>
    </source>
</evidence>
<dbReference type="Gene3D" id="3.10.310.10">
    <property type="entry name" value="Diaminopimelate Epimerase, Chain A, domain 1"/>
    <property type="match status" value="2"/>
</dbReference>
<keyword evidence="3" id="KW-0028">Amino-acid biosynthesis</keyword>
<name>A0A538SUK1_UNCEI</name>
<feature type="binding site" evidence="3">
    <location>
        <begin position="211"/>
        <end position="212"/>
    </location>
    <ligand>
        <name>substrate</name>
    </ligand>
</feature>
<comment type="subunit">
    <text evidence="3">Homodimer.</text>
</comment>
<dbReference type="UniPathway" id="UPA00034">
    <property type="reaction ID" value="UER00025"/>
</dbReference>
<evidence type="ECO:0000313" key="6">
    <source>
        <dbReference type="Proteomes" id="UP000317716"/>
    </source>
</evidence>
<evidence type="ECO:0000256" key="3">
    <source>
        <dbReference type="HAMAP-Rule" id="MF_00197"/>
    </source>
</evidence>
<feature type="binding site" evidence="3">
    <location>
        <position position="182"/>
    </location>
    <ligand>
        <name>substrate</name>
    </ligand>
</feature>
<protein>
    <recommendedName>
        <fullName evidence="3 4">Diaminopimelate epimerase</fullName>
        <shortName evidence="3">DAP epimerase</shortName>
        <ecNumber evidence="3 4">5.1.1.7</ecNumber>
    </recommendedName>
    <alternativeName>
        <fullName evidence="3">PLP-independent amino acid racemase</fullName>
    </alternativeName>
</protein>
<evidence type="ECO:0000256" key="2">
    <source>
        <dbReference type="ARBA" id="ARBA00023235"/>
    </source>
</evidence>
<comment type="subcellular location">
    <subcellularLocation>
        <location evidence="3">Cytoplasm</location>
    </subcellularLocation>
</comment>
<organism evidence="5 6">
    <name type="scientific">Eiseniibacteriota bacterium</name>
    <dbReference type="NCBI Taxonomy" id="2212470"/>
    <lineage>
        <taxon>Bacteria</taxon>
        <taxon>Candidatus Eiseniibacteriota</taxon>
    </lineage>
</organism>
<comment type="caution">
    <text evidence="5">The sequence shown here is derived from an EMBL/GenBank/DDBJ whole genome shotgun (WGS) entry which is preliminary data.</text>
</comment>
<dbReference type="GO" id="GO:0008837">
    <property type="term" value="F:diaminopimelate epimerase activity"/>
    <property type="evidence" value="ECO:0007669"/>
    <property type="project" value="UniProtKB-UniRule"/>
</dbReference>
<comment type="function">
    <text evidence="3">Catalyzes the stereoinversion of LL-2,6-diaminopimelate (L,L-DAP) to meso-diaminopimelate (meso-DAP), a precursor of L-lysine and an essential component of the bacterial peptidoglycan.</text>
</comment>
<dbReference type="EMBL" id="VBOS01000233">
    <property type="protein sequence ID" value="TMQ55073.1"/>
    <property type="molecule type" value="Genomic_DNA"/>
</dbReference>
<keyword evidence="2 3" id="KW-0413">Isomerase</keyword>
<feature type="binding site" evidence="3">
    <location>
        <position position="13"/>
    </location>
    <ligand>
        <name>substrate</name>
    </ligand>
</feature>
<feature type="site" description="Could be important to modulate the pK values of the two catalytic cysteine residues" evidence="3">
    <location>
        <position position="200"/>
    </location>
</feature>
<reference evidence="5 6" key="1">
    <citation type="journal article" date="2019" name="Nat. Microbiol.">
        <title>Mediterranean grassland soil C-N compound turnover is dependent on rainfall and depth, and is mediated by genomically divergent microorganisms.</title>
        <authorList>
            <person name="Diamond S."/>
            <person name="Andeer P.F."/>
            <person name="Li Z."/>
            <person name="Crits-Christoph A."/>
            <person name="Burstein D."/>
            <person name="Anantharaman K."/>
            <person name="Lane K.R."/>
            <person name="Thomas B.C."/>
            <person name="Pan C."/>
            <person name="Northen T.R."/>
            <person name="Banfield J.F."/>
        </authorList>
    </citation>
    <scope>NUCLEOTIDE SEQUENCE [LARGE SCALE GENOMIC DNA]</scope>
    <source>
        <strain evidence="5">WS_2</strain>
    </source>
</reference>
<dbReference type="InterPro" id="IPR001653">
    <property type="entry name" value="DAP_epimerase_DapF"/>
</dbReference>
<comment type="pathway">
    <text evidence="3">Amino-acid biosynthesis; L-lysine biosynthesis via DAP pathway; DL-2,6-diaminopimelate from LL-2,6-diaminopimelate: step 1/1.</text>
</comment>
<dbReference type="NCBIfam" id="TIGR00652">
    <property type="entry name" value="DapF"/>
    <property type="match status" value="1"/>
</dbReference>
<dbReference type="GO" id="GO:0005829">
    <property type="term" value="C:cytosol"/>
    <property type="evidence" value="ECO:0007669"/>
    <property type="project" value="TreeGrafter"/>
</dbReference>
<keyword evidence="3" id="KW-0963">Cytoplasm</keyword>
<comment type="caution">
    <text evidence="3">Lacks conserved residue(s) required for the propagation of feature annotation.</text>
</comment>
<feature type="binding site" evidence="3">
    <location>
        <begin position="75"/>
        <end position="76"/>
    </location>
    <ligand>
        <name>substrate</name>
    </ligand>
</feature>
<proteinExistence type="inferred from homology"/>
<keyword evidence="3" id="KW-0457">Lysine biosynthesis</keyword>
<feature type="active site" description="Proton acceptor" evidence="3">
    <location>
        <position position="210"/>
    </location>
</feature>
<dbReference type="Proteomes" id="UP000317716">
    <property type="component" value="Unassembled WGS sequence"/>
</dbReference>
<dbReference type="PANTHER" id="PTHR31689">
    <property type="entry name" value="DIAMINOPIMELATE EPIMERASE, CHLOROPLASTIC"/>
    <property type="match status" value="1"/>
</dbReference>